<evidence type="ECO:0000256" key="1">
    <source>
        <dbReference type="ARBA" id="ARBA00004651"/>
    </source>
</evidence>
<feature type="transmembrane region" description="Helical" evidence="8">
    <location>
        <begin position="7"/>
        <end position="28"/>
    </location>
</feature>
<sequence>MNTAYLVFVLGILSAFGPFVIDMYLPALPEMTQVFDCSTASVQLGLTFCMVGLAVGQLFLGPMSDKYGRKSVLYLSLLLYIAATFLCCLSESIEFFTFARFLQGLGGSGAIVYSRSCPTDLYSGRQLAKMIAIVGAVNGIAPVAAPVIGGFCAKFIGWRGIFYALLGIGIVVTAMVIPVKETLPKSKRIQGSLLTSFKGFLLVYEAPGFGIYSTVFGLSMAALFAYISSTPFILQDFFGVSQLTFSLIFALNAVGIAIGAMLALKVSTTQKASFIGSLIGFLCAAAGLCICYFHQDMYIYEASIFLMLFFCGFIFTGATATAMNAGRKYAGAASAVIGAVGFIFGGLVSPIVSWGTILFTSFIICTIALGLSTLLLLVGGEKKHGVPVSTTNNH</sequence>
<comment type="subcellular location">
    <subcellularLocation>
        <location evidence="8">Cell inner membrane</location>
        <topology evidence="8">Multi-pass membrane protein</topology>
    </subcellularLocation>
    <subcellularLocation>
        <location evidence="1">Cell membrane</location>
        <topology evidence="1">Multi-pass membrane protein</topology>
    </subcellularLocation>
</comment>
<evidence type="ECO:0000313" key="10">
    <source>
        <dbReference type="EMBL" id="OXE50174.1"/>
    </source>
</evidence>
<dbReference type="SUPFAM" id="SSF103473">
    <property type="entry name" value="MFS general substrate transporter"/>
    <property type="match status" value="1"/>
</dbReference>
<name>A0A227KPI0_9BURK</name>
<dbReference type="CDD" id="cd17320">
    <property type="entry name" value="MFS_MdfA_MDR_like"/>
    <property type="match status" value="1"/>
</dbReference>
<evidence type="ECO:0000256" key="5">
    <source>
        <dbReference type="ARBA" id="ARBA00022692"/>
    </source>
</evidence>
<feature type="transmembrane region" description="Helical" evidence="8">
    <location>
        <begin position="200"/>
        <end position="227"/>
    </location>
</feature>
<keyword evidence="5 8" id="KW-0812">Transmembrane</keyword>
<evidence type="ECO:0000256" key="2">
    <source>
        <dbReference type="ARBA" id="ARBA00006236"/>
    </source>
</evidence>
<dbReference type="Pfam" id="PF07690">
    <property type="entry name" value="MFS_1"/>
    <property type="match status" value="1"/>
</dbReference>
<proteinExistence type="inferred from homology"/>
<dbReference type="GO" id="GO:0005886">
    <property type="term" value="C:plasma membrane"/>
    <property type="evidence" value="ECO:0007669"/>
    <property type="project" value="UniProtKB-SubCell"/>
</dbReference>
<comment type="caution">
    <text evidence="10">The sequence shown here is derived from an EMBL/GenBank/DDBJ whole genome shotgun (WGS) entry which is preliminary data.</text>
</comment>
<dbReference type="InterPro" id="IPR020846">
    <property type="entry name" value="MFS_dom"/>
</dbReference>
<comment type="caution">
    <text evidence="8">Lacks conserved residue(s) required for the propagation of feature annotation.</text>
</comment>
<dbReference type="NCBIfam" id="TIGR00710">
    <property type="entry name" value="efflux_Bcr_CflA"/>
    <property type="match status" value="1"/>
</dbReference>
<dbReference type="RefSeq" id="WP_066594671.1">
    <property type="nucleotide sequence ID" value="NZ_CALBGX010000142.1"/>
</dbReference>
<dbReference type="GO" id="GO:0042910">
    <property type="term" value="F:xenobiotic transmembrane transporter activity"/>
    <property type="evidence" value="ECO:0007669"/>
    <property type="project" value="InterPro"/>
</dbReference>
<evidence type="ECO:0000259" key="9">
    <source>
        <dbReference type="PROSITE" id="PS50850"/>
    </source>
</evidence>
<feature type="transmembrane region" description="Helical" evidence="8">
    <location>
        <begin position="127"/>
        <end position="148"/>
    </location>
</feature>
<dbReference type="AlphaFoldDB" id="A0A227KPI0"/>
<dbReference type="GeneID" id="78362420"/>
<feature type="transmembrane region" description="Helical" evidence="8">
    <location>
        <begin position="239"/>
        <end position="262"/>
    </location>
</feature>
<keyword evidence="4" id="KW-1003">Cell membrane</keyword>
<comment type="similarity">
    <text evidence="2 8">Belongs to the major facilitator superfamily. Bcr/CmlA family.</text>
</comment>
<dbReference type="GO" id="GO:1990961">
    <property type="term" value="P:xenobiotic detoxification by transmembrane export across the plasma membrane"/>
    <property type="evidence" value="ECO:0007669"/>
    <property type="project" value="InterPro"/>
</dbReference>
<evidence type="ECO:0000256" key="6">
    <source>
        <dbReference type="ARBA" id="ARBA00022989"/>
    </source>
</evidence>
<dbReference type="PANTHER" id="PTHR23502">
    <property type="entry name" value="MAJOR FACILITATOR SUPERFAMILY"/>
    <property type="match status" value="1"/>
</dbReference>
<gene>
    <name evidence="10" type="ORF">ADH67_03995</name>
</gene>
<evidence type="ECO:0000313" key="11">
    <source>
        <dbReference type="Proteomes" id="UP000214610"/>
    </source>
</evidence>
<dbReference type="PROSITE" id="PS00216">
    <property type="entry name" value="SUGAR_TRANSPORT_1"/>
    <property type="match status" value="1"/>
</dbReference>
<evidence type="ECO:0000256" key="8">
    <source>
        <dbReference type="RuleBase" id="RU365088"/>
    </source>
</evidence>
<protein>
    <recommendedName>
        <fullName evidence="8">Bcr/CflA family efflux transporter</fullName>
    </recommendedName>
</protein>
<keyword evidence="8" id="KW-0997">Cell inner membrane</keyword>
<dbReference type="Proteomes" id="UP000214610">
    <property type="component" value="Unassembled WGS sequence"/>
</dbReference>
<feature type="transmembrane region" description="Helical" evidence="8">
    <location>
        <begin position="329"/>
        <end position="351"/>
    </location>
</feature>
<keyword evidence="7 8" id="KW-0472">Membrane</keyword>
<evidence type="ECO:0000256" key="3">
    <source>
        <dbReference type="ARBA" id="ARBA00022448"/>
    </source>
</evidence>
<dbReference type="EMBL" id="NHMP01000002">
    <property type="protein sequence ID" value="OXE50174.1"/>
    <property type="molecule type" value="Genomic_DNA"/>
</dbReference>
<dbReference type="InterPro" id="IPR005829">
    <property type="entry name" value="Sugar_transporter_CS"/>
</dbReference>
<feature type="transmembrane region" description="Helical" evidence="8">
    <location>
        <begin position="299"/>
        <end position="322"/>
    </location>
</feature>
<reference evidence="11" key="1">
    <citation type="submission" date="2017-05" db="EMBL/GenBank/DDBJ databases">
        <title>Improved OligoMM genomes.</title>
        <authorList>
            <person name="Garzetti D."/>
        </authorList>
    </citation>
    <scope>NUCLEOTIDE SEQUENCE [LARGE SCALE GENOMIC DNA]</scope>
    <source>
        <strain evidence="11">YL45</strain>
    </source>
</reference>
<dbReference type="InterPro" id="IPR036259">
    <property type="entry name" value="MFS_trans_sf"/>
</dbReference>
<feature type="transmembrane region" description="Helical" evidence="8">
    <location>
        <begin position="72"/>
        <end position="92"/>
    </location>
</feature>
<feature type="transmembrane region" description="Helical" evidence="8">
    <location>
        <begin position="274"/>
        <end position="293"/>
    </location>
</feature>
<feature type="transmembrane region" description="Helical" evidence="8">
    <location>
        <begin position="40"/>
        <end position="60"/>
    </location>
</feature>
<feature type="transmembrane region" description="Helical" evidence="8">
    <location>
        <begin position="160"/>
        <end position="179"/>
    </location>
</feature>
<organism evidence="10 11">
    <name type="scientific">Turicimonas muris</name>
    <dbReference type="NCBI Taxonomy" id="1796652"/>
    <lineage>
        <taxon>Bacteria</taxon>
        <taxon>Pseudomonadati</taxon>
        <taxon>Pseudomonadota</taxon>
        <taxon>Betaproteobacteria</taxon>
        <taxon>Burkholderiales</taxon>
        <taxon>Sutterellaceae</taxon>
        <taxon>Turicimonas</taxon>
    </lineage>
</organism>
<feature type="domain" description="Major facilitator superfamily (MFS) profile" evidence="9">
    <location>
        <begin position="3"/>
        <end position="384"/>
    </location>
</feature>
<dbReference type="InterPro" id="IPR004812">
    <property type="entry name" value="Efflux_drug-R_Bcr/CmlA"/>
</dbReference>
<accession>A0A227KPI0</accession>
<dbReference type="PANTHER" id="PTHR23502:SF132">
    <property type="entry name" value="POLYAMINE TRANSPORTER 2-RELATED"/>
    <property type="match status" value="1"/>
</dbReference>
<keyword evidence="6 8" id="KW-1133">Transmembrane helix</keyword>
<evidence type="ECO:0000256" key="4">
    <source>
        <dbReference type="ARBA" id="ARBA00022475"/>
    </source>
</evidence>
<dbReference type="PROSITE" id="PS50850">
    <property type="entry name" value="MFS"/>
    <property type="match status" value="1"/>
</dbReference>
<keyword evidence="11" id="KW-1185">Reference proteome</keyword>
<dbReference type="Gene3D" id="1.20.1720.10">
    <property type="entry name" value="Multidrug resistance protein D"/>
    <property type="match status" value="1"/>
</dbReference>
<feature type="transmembrane region" description="Helical" evidence="8">
    <location>
        <begin position="357"/>
        <end position="378"/>
    </location>
</feature>
<keyword evidence="3 8" id="KW-0813">Transport</keyword>
<dbReference type="InterPro" id="IPR011701">
    <property type="entry name" value="MFS"/>
</dbReference>
<evidence type="ECO:0000256" key="7">
    <source>
        <dbReference type="ARBA" id="ARBA00023136"/>
    </source>
</evidence>